<organism evidence="1 2">
    <name type="scientific">Paenibacillus chartarius</name>
    <dbReference type="NCBI Taxonomy" id="747481"/>
    <lineage>
        <taxon>Bacteria</taxon>
        <taxon>Bacillati</taxon>
        <taxon>Bacillota</taxon>
        <taxon>Bacilli</taxon>
        <taxon>Bacillales</taxon>
        <taxon>Paenibacillaceae</taxon>
        <taxon>Paenibacillus</taxon>
    </lineage>
</organism>
<dbReference type="RefSeq" id="WP_377473062.1">
    <property type="nucleotide sequence ID" value="NZ_JBHLWN010000100.1"/>
</dbReference>
<accession>A0ABV6DSH9</accession>
<evidence type="ECO:0000313" key="2">
    <source>
        <dbReference type="Proteomes" id="UP001589776"/>
    </source>
</evidence>
<name>A0ABV6DSH9_9BACL</name>
<gene>
    <name evidence="1" type="ORF">ACFFK0_24740</name>
</gene>
<sequence length="271" mass="31057">MDISYKWPKILSIIAEFDKEFDERYRYENLLGMSIAQIRGHYFNTPLDVIPFGWTGVDGIHFGFLTDFGLAPSLDEAYIVYVNPMDFDAPVDIAARNLADFISICSQGVDPFFIEAIRYTGSKSSYEGYKRERAESIVARKMKLEPYISRLAAHIELTVISDEYDYLQEVKRERHEGIVLETMDGLGVLRSGGETEFGGERMKLPVAKHMKLNPAEIQEFMANANLTSKLALIRDLQYCCILKDDDQVWRMIYDELSRLGMTNEVQAMLNV</sequence>
<proteinExistence type="predicted"/>
<keyword evidence="2" id="KW-1185">Reference proteome</keyword>
<comment type="caution">
    <text evidence="1">The sequence shown here is derived from an EMBL/GenBank/DDBJ whole genome shotgun (WGS) entry which is preliminary data.</text>
</comment>
<evidence type="ECO:0000313" key="1">
    <source>
        <dbReference type="EMBL" id="MFC0215608.1"/>
    </source>
</evidence>
<dbReference type="EMBL" id="JBHLWN010000100">
    <property type="protein sequence ID" value="MFC0215608.1"/>
    <property type="molecule type" value="Genomic_DNA"/>
</dbReference>
<reference evidence="1 2" key="1">
    <citation type="submission" date="2024-09" db="EMBL/GenBank/DDBJ databases">
        <authorList>
            <person name="Sun Q."/>
            <person name="Mori K."/>
        </authorList>
    </citation>
    <scope>NUCLEOTIDE SEQUENCE [LARGE SCALE GENOMIC DNA]</scope>
    <source>
        <strain evidence="1 2">CCM 7759</strain>
    </source>
</reference>
<protein>
    <submittedName>
        <fullName evidence="1">Uncharacterized protein</fullName>
    </submittedName>
</protein>
<dbReference type="Proteomes" id="UP001589776">
    <property type="component" value="Unassembled WGS sequence"/>
</dbReference>